<dbReference type="STRING" id="1792845.BC343_02835"/>
<protein>
    <recommendedName>
        <fullName evidence="1">YdhG-like domain-containing protein</fullName>
    </recommendedName>
</protein>
<dbReference type="SUPFAM" id="SSF159888">
    <property type="entry name" value="YdhG-like"/>
    <property type="match status" value="1"/>
</dbReference>
<reference evidence="2 3" key="1">
    <citation type="submission" date="2016-07" db="EMBL/GenBank/DDBJ databases">
        <title>Genomic analysis of zinc-resistant bacterium Mucilaginibacter pedocola TBZ30.</title>
        <authorList>
            <person name="Huang J."/>
            <person name="Tang J."/>
        </authorList>
    </citation>
    <scope>NUCLEOTIDE SEQUENCE [LARGE SCALE GENOMIC DNA]</scope>
    <source>
        <strain evidence="2 3">TBZ30</strain>
    </source>
</reference>
<evidence type="ECO:0000259" key="1">
    <source>
        <dbReference type="Pfam" id="PF08818"/>
    </source>
</evidence>
<evidence type="ECO:0000313" key="3">
    <source>
        <dbReference type="Proteomes" id="UP000189739"/>
    </source>
</evidence>
<dbReference type="Proteomes" id="UP000189739">
    <property type="component" value="Unassembled WGS sequence"/>
</dbReference>
<sequence>MRPIDQYFSNQPEPHKSALAFLRNHILALDSRLTEEWKYSMPMYCLKGKMFCYLWVHKKYKQPYIGIVEGGRLNHPDLLQEKRARMKILLIDAEADIPVEKVDEILRAALEFYK</sequence>
<dbReference type="EMBL" id="MBTF01000001">
    <property type="protein sequence ID" value="OOQ62007.1"/>
    <property type="molecule type" value="Genomic_DNA"/>
</dbReference>
<proteinExistence type="predicted"/>
<dbReference type="AlphaFoldDB" id="A0A1S9PM40"/>
<feature type="domain" description="YdhG-like" evidence="1">
    <location>
        <begin position="16"/>
        <end position="110"/>
    </location>
</feature>
<gene>
    <name evidence="2" type="ORF">BC343_02835</name>
</gene>
<comment type="caution">
    <text evidence="2">The sequence shown here is derived from an EMBL/GenBank/DDBJ whole genome shotgun (WGS) entry which is preliminary data.</text>
</comment>
<dbReference type="OrthoDB" id="670608at2"/>
<dbReference type="InterPro" id="IPR014922">
    <property type="entry name" value="YdhG-like"/>
</dbReference>
<evidence type="ECO:0000313" key="2">
    <source>
        <dbReference type="EMBL" id="OOQ62007.1"/>
    </source>
</evidence>
<accession>A0A1S9PM40</accession>
<dbReference type="RefSeq" id="WP_078346196.1">
    <property type="nucleotide sequence ID" value="NZ_MBTF01000001.1"/>
</dbReference>
<name>A0A1S9PM40_9SPHI</name>
<keyword evidence="3" id="KW-1185">Reference proteome</keyword>
<dbReference type="Pfam" id="PF08818">
    <property type="entry name" value="DUF1801"/>
    <property type="match status" value="1"/>
</dbReference>
<dbReference type="Gene3D" id="3.90.1150.200">
    <property type="match status" value="1"/>
</dbReference>
<organism evidence="2 3">
    <name type="scientific">Mucilaginibacter pedocola</name>
    <dbReference type="NCBI Taxonomy" id="1792845"/>
    <lineage>
        <taxon>Bacteria</taxon>
        <taxon>Pseudomonadati</taxon>
        <taxon>Bacteroidota</taxon>
        <taxon>Sphingobacteriia</taxon>
        <taxon>Sphingobacteriales</taxon>
        <taxon>Sphingobacteriaceae</taxon>
        <taxon>Mucilaginibacter</taxon>
    </lineage>
</organism>